<dbReference type="PROSITE" id="PS50231">
    <property type="entry name" value="RICIN_B_LECTIN"/>
    <property type="match status" value="1"/>
</dbReference>
<gene>
    <name evidence="2" type="ORF">LVJ94_25420</name>
</gene>
<dbReference type="InterPro" id="IPR051057">
    <property type="entry name" value="PI-PLC_domain"/>
</dbReference>
<dbReference type="SUPFAM" id="SSF50370">
    <property type="entry name" value="Ricin B-like lectins"/>
    <property type="match status" value="1"/>
</dbReference>
<feature type="domain" description="Ricin B lectin" evidence="1">
    <location>
        <begin position="26"/>
        <end position="92"/>
    </location>
</feature>
<evidence type="ECO:0000259" key="1">
    <source>
        <dbReference type="Pfam" id="PF14200"/>
    </source>
</evidence>
<accession>A0ABZ2LHX5</accession>
<dbReference type="Gene3D" id="3.20.20.190">
    <property type="entry name" value="Phosphatidylinositol (PI) phosphodiesterase"/>
    <property type="match status" value="1"/>
</dbReference>
<dbReference type="Pfam" id="PF26178">
    <property type="entry name" value="PI-PLC_cat"/>
    <property type="match status" value="1"/>
</dbReference>
<evidence type="ECO:0000313" key="2">
    <source>
        <dbReference type="EMBL" id="WXB10553.1"/>
    </source>
</evidence>
<dbReference type="SUPFAM" id="SSF51695">
    <property type="entry name" value="PLC-like phosphodiesterases"/>
    <property type="match status" value="1"/>
</dbReference>
<proteinExistence type="predicted"/>
<dbReference type="PROSITE" id="PS50007">
    <property type="entry name" value="PIPLC_X_DOMAIN"/>
    <property type="match status" value="1"/>
</dbReference>
<dbReference type="Gene3D" id="2.80.10.50">
    <property type="match status" value="1"/>
</dbReference>
<name>A0ABZ2LHX5_9BACT</name>
<reference evidence="2" key="1">
    <citation type="submission" date="2021-12" db="EMBL/GenBank/DDBJ databases">
        <title>Discovery of the Pendulisporaceae a myxobacterial family with distinct sporulation behavior and unique specialized metabolism.</title>
        <authorList>
            <person name="Garcia R."/>
            <person name="Popoff A."/>
            <person name="Bader C.D."/>
            <person name="Loehr J."/>
            <person name="Walesch S."/>
            <person name="Walt C."/>
            <person name="Boldt J."/>
            <person name="Bunk B."/>
            <person name="Haeckl F.J.F.P.J."/>
            <person name="Gunesch A.P."/>
            <person name="Birkelbach J."/>
            <person name="Nuebel U."/>
            <person name="Pietschmann T."/>
            <person name="Bach T."/>
            <person name="Mueller R."/>
        </authorList>
    </citation>
    <scope>NUCLEOTIDE SEQUENCE</scope>
    <source>
        <strain evidence="2">MSr11367</strain>
    </source>
</reference>
<dbReference type="RefSeq" id="WP_394840228.1">
    <property type="nucleotide sequence ID" value="NZ_CP089929.1"/>
</dbReference>
<dbReference type="InterPro" id="IPR000772">
    <property type="entry name" value="Ricin_B_lectin"/>
</dbReference>
<dbReference type="CDD" id="cd00161">
    <property type="entry name" value="beta-trefoil_Ricin-like"/>
    <property type="match status" value="1"/>
</dbReference>
<dbReference type="PANTHER" id="PTHR13593">
    <property type="match status" value="1"/>
</dbReference>
<dbReference type="PANTHER" id="PTHR13593:SF140">
    <property type="entry name" value="PLC-LIKE PHOSPHODIESTERASE"/>
    <property type="match status" value="1"/>
</dbReference>
<dbReference type="InterPro" id="IPR035992">
    <property type="entry name" value="Ricin_B-like_lectins"/>
</dbReference>
<sequence length="429" mass="47885">MNRLAIPLTMFAVLANDPPKDVPLIFQSVPNGLVADVSGAEMKQGQTILEYGYAAAKNQQWWLQQNGTHYKIKSNVNGAWCMTRAADGDQAKVVLGGCDTYLADWDVLPLGGDRYRVKDPNGAFYLHVWNEAPTSGRELVTSANDGVGSEWYLSGLTVPRRAMPSDPRLDQVTFLTTHNAFANTDEGFWGRFPNQSYGLRSQLDQGVRALQLDVYAYNGGVRMCHGSCWGNERTFGAGLADVLAFLNANPSAIVTLFLEDYTSVDELRASVESVAGLSNVIFRPDQNGVRQNGWPTVSQLIAQNRRLLIFSQRPGREAYGVMYDRDWTVENYWTLTNSGNDMRCYSRWGEVPLGKEEPGFVRLHVMNQYRDIPSEGNAGADNGSKLRDRVERYCGPIARRKPNYVAVDFFQKPEGGATKSLISEMNTYW</sequence>
<dbReference type="EMBL" id="CP089983">
    <property type="protein sequence ID" value="WXB10553.1"/>
    <property type="molecule type" value="Genomic_DNA"/>
</dbReference>
<keyword evidence="3" id="KW-1185">Reference proteome</keyword>
<evidence type="ECO:0000313" key="3">
    <source>
        <dbReference type="Proteomes" id="UP001374803"/>
    </source>
</evidence>
<dbReference type="InterPro" id="IPR017946">
    <property type="entry name" value="PLC-like_Pdiesterase_TIM-brl"/>
</dbReference>
<organism evidence="2 3">
    <name type="scientific">Pendulispora rubella</name>
    <dbReference type="NCBI Taxonomy" id="2741070"/>
    <lineage>
        <taxon>Bacteria</taxon>
        <taxon>Pseudomonadati</taxon>
        <taxon>Myxococcota</taxon>
        <taxon>Myxococcia</taxon>
        <taxon>Myxococcales</taxon>
        <taxon>Sorangiineae</taxon>
        <taxon>Pendulisporaceae</taxon>
        <taxon>Pendulispora</taxon>
    </lineage>
</organism>
<dbReference type="Proteomes" id="UP001374803">
    <property type="component" value="Chromosome"/>
</dbReference>
<dbReference type="Pfam" id="PF14200">
    <property type="entry name" value="RicinB_lectin_2"/>
    <property type="match status" value="1"/>
</dbReference>
<dbReference type="CDD" id="cd08588">
    <property type="entry name" value="PI-PLCc_At5g67130_like"/>
    <property type="match status" value="1"/>
</dbReference>
<protein>
    <submittedName>
        <fullName evidence="2">RICIN domain-containing protein</fullName>
    </submittedName>
</protein>